<feature type="compositionally biased region" description="Basic and acidic residues" evidence="1">
    <location>
        <begin position="162"/>
        <end position="190"/>
    </location>
</feature>
<evidence type="ECO:0000313" key="2">
    <source>
        <dbReference type="EMBL" id="EKX50043.1"/>
    </source>
</evidence>
<feature type="compositionally biased region" description="Polar residues" evidence="1">
    <location>
        <begin position="307"/>
        <end position="326"/>
    </location>
</feature>
<feature type="region of interest" description="Disordered" evidence="1">
    <location>
        <begin position="1"/>
        <end position="22"/>
    </location>
</feature>
<gene>
    <name evidence="2" type="ORF">GUITHDRAFT_135714</name>
</gene>
<dbReference type="PaxDb" id="55529-EKX50043"/>
<accession>L1JPP8</accession>
<organism evidence="2">
    <name type="scientific">Guillardia theta (strain CCMP2712)</name>
    <name type="common">Cryptophyte</name>
    <dbReference type="NCBI Taxonomy" id="905079"/>
    <lineage>
        <taxon>Eukaryota</taxon>
        <taxon>Cryptophyceae</taxon>
        <taxon>Pyrenomonadales</taxon>
        <taxon>Geminigeraceae</taxon>
        <taxon>Guillardia</taxon>
    </lineage>
</organism>
<evidence type="ECO:0000313" key="3">
    <source>
        <dbReference type="EnsemblProtists" id="EKX50043"/>
    </source>
</evidence>
<evidence type="ECO:0000313" key="4">
    <source>
        <dbReference type="Proteomes" id="UP000011087"/>
    </source>
</evidence>
<feature type="compositionally biased region" description="Basic and acidic residues" evidence="1">
    <location>
        <begin position="1"/>
        <end position="14"/>
    </location>
</feature>
<evidence type="ECO:0000256" key="1">
    <source>
        <dbReference type="SAM" id="MobiDB-lite"/>
    </source>
</evidence>
<dbReference type="RefSeq" id="XP_005837023.1">
    <property type="nucleotide sequence ID" value="XM_005836966.1"/>
</dbReference>
<keyword evidence="4" id="KW-1185">Reference proteome</keyword>
<dbReference type="EMBL" id="JH992980">
    <property type="protein sequence ID" value="EKX50043.1"/>
    <property type="molecule type" value="Genomic_DNA"/>
</dbReference>
<reference evidence="4" key="2">
    <citation type="submission" date="2012-11" db="EMBL/GenBank/DDBJ databases">
        <authorList>
            <person name="Kuo A."/>
            <person name="Curtis B.A."/>
            <person name="Tanifuji G."/>
            <person name="Burki F."/>
            <person name="Gruber A."/>
            <person name="Irimia M."/>
            <person name="Maruyama S."/>
            <person name="Arias M.C."/>
            <person name="Ball S.G."/>
            <person name="Gile G.H."/>
            <person name="Hirakawa Y."/>
            <person name="Hopkins J.F."/>
            <person name="Rensing S.A."/>
            <person name="Schmutz J."/>
            <person name="Symeonidi A."/>
            <person name="Elias M."/>
            <person name="Eveleigh R.J."/>
            <person name="Herman E.K."/>
            <person name="Klute M.J."/>
            <person name="Nakayama T."/>
            <person name="Obornik M."/>
            <person name="Reyes-Prieto A."/>
            <person name="Armbrust E.V."/>
            <person name="Aves S.J."/>
            <person name="Beiko R.G."/>
            <person name="Coutinho P."/>
            <person name="Dacks J.B."/>
            <person name="Durnford D.G."/>
            <person name="Fast N.M."/>
            <person name="Green B.R."/>
            <person name="Grisdale C."/>
            <person name="Hempe F."/>
            <person name="Henrissat B."/>
            <person name="Hoppner M.P."/>
            <person name="Ishida K.-I."/>
            <person name="Kim E."/>
            <person name="Koreny L."/>
            <person name="Kroth P.G."/>
            <person name="Liu Y."/>
            <person name="Malik S.-B."/>
            <person name="Maier U.G."/>
            <person name="McRose D."/>
            <person name="Mock T."/>
            <person name="Neilson J.A."/>
            <person name="Onodera N.T."/>
            <person name="Poole A.M."/>
            <person name="Pritham E.J."/>
            <person name="Richards T.A."/>
            <person name="Rocap G."/>
            <person name="Roy S.W."/>
            <person name="Sarai C."/>
            <person name="Schaack S."/>
            <person name="Shirato S."/>
            <person name="Slamovits C.H."/>
            <person name="Spencer D.F."/>
            <person name="Suzuki S."/>
            <person name="Worden A.Z."/>
            <person name="Zauner S."/>
            <person name="Barry K."/>
            <person name="Bell C."/>
            <person name="Bharti A.K."/>
            <person name="Crow J.A."/>
            <person name="Grimwood J."/>
            <person name="Kramer R."/>
            <person name="Lindquist E."/>
            <person name="Lucas S."/>
            <person name="Salamov A."/>
            <person name="McFadden G.I."/>
            <person name="Lane C.E."/>
            <person name="Keeling P.J."/>
            <person name="Gray M.W."/>
            <person name="Grigoriev I.V."/>
            <person name="Archibald J.M."/>
        </authorList>
    </citation>
    <scope>NUCLEOTIDE SEQUENCE</scope>
    <source>
        <strain evidence="4">CCMP2712</strain>
    </source>
</reference>
<feature type="compositionally biased region" description="Basic and acidic residues" evidence="1">
    <location>
        <begin position="134"/>
        <end position="154"/>
    </location>
</feature>
<feature type="region of interest" description="Disordered" evidence="1">
    <location>
        <begin position="65"/>
        <end position="84"/>
    </location>
</feature>
<dbReference type="Proteomes" id="UP000011087">
    <property type="component" value="Unassembled WGS sequence"/>
</dbReference>
<feature type="compositionally biased region" description="Basic and acidic residues" evidence="1">
    <location>
        <begin position="345"/>
        <end position="360"/>
    </location>
</feature>
<proteinExistence type="predicted"/>
<protein>
    <submittedName>
        <fullName evidence="2 3">Uncharacterized protein</fullName>
    </submittedName>
</protein>
<dbReference type="HOGENOM" id="CLU_712598_0_0_1"/>
<dbReference type="AlphaFoldDB" id="L1JPP8"/>
<dbReference type="GeneID" id="17306520"/>
<name>L1JPP8_GUITC</name>
<dbReference type="KEGG" id="gtt:GUITHDRAFT_135714"/>
<dbReference type="EnsemblProtists" id="EKX50043">
    <property type="protein sequence ID" value="EKX50043"/>
    <property type="gene ID" value="GUITHDRAFT_135714"/>
</dbReference>
<reference evidence="2 4" key="1">
    <citation type="journal article" date="2012" name="Nature">
        <title>Algal genomes reveal evolutionary mosaicism and the fate of nucleomorphs.</title>
        <authorList>
            <consortium name="DOE Joint Genome Institute"/>
            <person name="Curtis B.A."/>
            <person name="Tanifuji G."/>
            <person name="Burki F."/>
            <person name="Gruber A."/>
            <person name="Irimia M."/>
            <person name="Maruyama S."/>
            <person name="Arias M.C."/>
            <person name="Ball S.G."/>
            <person name="Gile G.H."/>
            <person name="Hirakawa Y."/>
            <person name="Hopkins J.F."/>
            <person name="Kuo A."/>
            <person name="Rensing S.A."/>
            <person name="Schmutz J."/>
            <person name="Symeonidi A."/>
            <person name="Elias M."/>
            <person name="Eveleigh R.J."/>
            <person name="Herman E.K."/>
            <person name="Klute M.J."/>
            <person name="Nakayama T."/>
            <person name="Obornik M."/>
            <person name="Reyes-Prieto A."/>
            <person name="Armbrust E.V."/>
            <person name="Aves S.J."/>
            <person name="Beiko R.G."/>
            <person name="Coutinho P."/>
            <person name="Dacks J.B."/>
            <person name="Durnford D.G."/>
            <person name="Fast N.M."/>
            <person name="Green B.R."/>
            <person name="Grisdale C.J."/>
            <person name="Hempel F."/>
            <person name="Henrissat B."/>
            <person name="Hoppner M.P."/>
            <person name="Ishida K."/>
            <person name="Kim E."/>
            <person name="Koreny L."/>
            <person name="Kroth P.G."/>
            <person name="Liu Y."/>
            <person name="Malik S.B."/>
            <person name="Maier U.G."/>
            <person name="McRose D."/>
            <person name="Mock T."/>
            <person name="Neilson J.A."/>
            <person name="Onodera N.T."/>
            <person name="Poole A.M."/>
            <person name="Pritham E.J."/>
            <person name="Richards T.A."/>
            <person name="Rocap G."/>
            <person name="Roy S.W."/>
            <person name="Sarai C."/>
            <person name="Schaack S."/>
            <person name="Shirato S."/>
            <person name="Slamovits C.H."/>
            <person name="Spencer D.F."/>
            <person name="Suzuki S."/>
            <person name="Worden A.Z."/>
            <person name="Zauner S."/>
            <person name="Barry K."/>
            <person name="Bell C."/>
            <person name="Bharti A.K."/>
            <person name="Crow J.A."/>
            <person name="Grimwood J."/>
            <person name="Kramer R."/>
            <person name="Lindquist E."/>
            <person name="Lucas S."/>
            <person name="Salamov A."/>
            <person name="McFadden G.I."/>
            <person name="Lane C.E."/>
            <person name="Keeling P.J."/>
            <person name="Gray M.W."/>
            <person name="Grigoriev I.V."/>
            <person name="Archibald J.M."/>
        </authorList>
    </citation>
    <scope>NUCLEOTIDE SEQUENCE</scope>
    <source>
        <strain evidence="2 4">CCMP2712</strain>
    </source>
</reference>
<sequence length="388" mass="42323">MDTLVHVEDDKENVHNCNSSPALPKTLKREALNISSKLKDVADCRSPAPKSRPSVLALCEMSPMSKSPLSIRSPLHAQTRSPLHKPRMSVLALAEMSPMGESPSLEDNAAEAKSCAGQQALFAEVMQEIANDLKDKELAGSKPEEENKKGDEGIITKQGDVSVKEANKEKETATDAKEKETATDAKEKGPTYRGRESILWFQDLEKGQTRESCLANIDLTTLEEGPVLNQEVETNQMSSCEPAVETTSSRTIIQVTKAMSIEVAEDALGRSEQRSKLHVLYKDSLITKDQYDNAINAFRHYEGEIQGQEQPRTSVGLQQGYSSPARDSSKTGGPPASPRGKRRRGLEEVENEKLIVEGKKGKGKSQGGRAIKHELAGSAAGCRRDLST</sequence>
<feature type="region of interest" description="Disordered" evidence="1">
    <location>
        <begin position="304"/>
        <end position="388"/>
    </location>
</feature>
<feature type="compositionally biased region" description="Polar residues" evidence="1">
    <location>
        <begin position="65"/>
        <end position="81"/>
    </location>
</feature>
<reference evidence="3" key="3">
    <citation type="submission" date="2016-03" db="UniProtKB">
        <authorList>
            <consortium name="EnsemblProtists"/>
        </authorList>
    </citation>
    <scope>IDENTIFICATION</scope>
</reference>
<feature type="region of interest" description="Disordered" evidence="1">
    <location>
        <begin position="134"/>
        <end position="190"/>
    </location>
</feature>